<dbReference type="OrthoDB" id="10468139at2759"/>
<evidence type="ECO:0000313" key="4">
    <source>
        <dbReference type="Proteomes" id="UP000226192"/>
    </source>
</evidence>
<gene>
    <name evidence="3" type="ORF">CDD81_117</name>
</gene>
<feature type="coiled-coil region" evidence="1">
    <location>
        <begin position="157"/>
        <end position="184"/>
    </location>
</feature>
<evidence type="ECO:0000313" key="3">
    <source>
        <dbReference type="EMBL" id="PHH67351.1"/>
    </source>
</evidence>
<dbReference type="EMBL" id="NJET01000001">
    <property type="protein sequence ID" value="PHH67351.1"/>
    <property type="molecule type" value="Genomic_DNA"/>
</dbReference>
<protein>
    <submittedName>
        <fullName evidence="3">Uncharacterized protein</fullName>
    </submittedName>
</protein>
<comment type="caution">
    <text evidence="3">The sequence shown here is derived from an EMBL/GenBank/DDBJ whole genome shotgun (WGS) entry which is preliminary data.</text>
</comment>
<dbReference type="AlphaFoldDB" id="A0A2C5YKA0"/>
<sequence>MPRVATLSRTATRRDKEHEPGANEGKTSTGNEAEAELQSHLTFNGRQDVHLESSSLGHGNVNSTTVDGRNQETQIQGTTRKKLPNSRQEKKTPGDRASVATPAKRPNLLDDAEPLSAASPTLKTRVNKKRHGAKNRRILQDRLRTSIERLNTCSQQLLALQSTVEALSAQIATLKDNEAELRADLDCLLE</sequence>
<evidence type="ECO:0000256" key="1">
    <source>
        <dbReference type="SAM" id="Coils"/>
    </source>
</evidence>
<keyword evidence="1" id="KW-0175">Coiled coil</keyword>
<dbReference type="Proteomes" id="UP000226192">
    <property type="component" value="Unassembled WGS sequence"/>
</dbReference>
<reference evidence="3 4" key="1">
    <citation type="submission" date="2017-06" db="EMBL/GenBank/DDBJ databases">
        <title>Ant-infecting Ophiocordyceps genomes reveal a high diversity of potential behavioral manipulation genes and a possible major role for enterotoxins.</title>
        <authorList>
            <person name="De Bekker C."/>
            <person name="Evans H.C."/>
            <person name="Brachmann A."/>
            <person name="Hughes D.P."/>
        </authorList>
    </citation>
    <scope>NUCLEOTIDE SEQUENCE [LARGE SCALE GENOMIC DNA]</scope>
    <source>
        <strain evidence="3 4">Map64</strain>
    </source>
</reference>
<feature type="compositionally biased region" description="Polar residues" evidence="2">
    <location>
        <begin position="52"/>
        <end position="78"/>
    </location>
</feature>
<name>A0A2C5YKA0_9HYPO</name>
<organism evidence="3 4">
    <name type="scientific">Ophiocordyceps australis</name>
    <dbReference type="NCBI Taxonomy" id="1399860"/>
    <lineage>
        <taxon>Eukaryota</taxon>
        <taxon>Fungi</taxon>
        <taxon>Dikarya</taxon>
        <taxon>Ascomycota</taxon>
        <taxon>Pezizomycotina</taxon>
        <taxon>Sordariomycetes</taxon>
        <taxon>Hypocreomycetidae</taxon>
        <taxon>Hypocreales</taxon>
        <taxon>Ophiocordycipitaceae</taxon>
        <taxon>Ophiocordyceps</taxon>
    </lineage>
</organism>
<keyword evidence="4" id="KW-1185">Reference proteome</keyword>
<feature type="region of interest" description="Disordered" evidence="2">
    <location>
        <begin position="1"/>
        <end position="111"/>
    </location>
</feature>
<evidence type="ECO:0000256" key="2">
    <source>
        <dbReference type="SAM" id="MobiDB-lite"/>
    </source>
</evidence>
<feature type="compositionally biased region" description="Basic and acidic residues" evidence="2">
    <location>
        <begin position="12"/>
        <end position="21"/>
    </location>
</feature>
<proteinExistence type="predicted"/>
<accession>A0A2C5YKA0</accession>